<evidence type="ECO:0000256" key="4">
    <source>
        <dbReference type="ARBA" id="ARBA00023136"/>
    </source>
</evidence>
<feature type="transmembrane region" description="Helical" evidence="5">
    <location>
        <begin position="84"/>
        <end position="103"/>
    </location>
</feature>
<name>A1A3U5_BIFAA</name>
<dbReference type="EMBL" id="AP009256">
    <property type="protein sequence ID" value="BAF40378.1"/>
    <property type="molecule type" value="Genomic_DNA"/>
</dbReference>
<keyword evidence="2 5" id="KW-0812">Transmembrane</keyword>
<evidence type="ECO:0000313" key="8">
    <source>
        <dbReference type="Proteomes" id="UP000008702"/>
    </source>
</evidence>
<dbReference type="Pfam" id="PF04138">
    <property type="entry name" value="GtrA_DPMS_TM"/>
    <property type="match status" value="1"/>
</dbReference>
<feature type="transmembrane region" description="Helical" evidence="5">
    <location>
        <begin position="153"/>
        <end position="175"/>
    </location>
</feature>
<comment type="subcellular location">
    <subcellularLocation>
        <location evidence="1">Membrane</location>
        <topology evidence="1">Multi-pass membrane protein</topology>
    </subcellularLocation>
</comment>
<feature type="transmembrane region" description="Helical" evidence="5">
    <location>
        <begin position="51"/>
        <end position="72"/>
    </location>
</feature>
<accession>A1A3U5</accession>
<dbReference type="Proteomes" id="UP000008702">
    <property type="component" value="Chromosome"/>
</dbReference>
<dbReference type="GO" id="GO:0016020">
    <property type="term" value="C:membrane"/>
    <property type="evidence" value="ECO:0007669"/>
    <property type="project" value="UniProtKB-SubCell"/>
</dbReference>
<dbReference type="STRING" id="367928.BAD_1597"/>
<protein>
    <submittedName>
        <fullName evidence="7">PTS system cellobiose-specific IIC component</fullName>
    </submittedName>
</protein>
<dbReference type="RefSeq" id="WP_011743889.1">
    <property type="nucleotide sequence ID" value="NC_008618.1"/>
</dbReference>
<dbReference type="GO" id="GO:0000271">
    <property type="term" value="P:polysaccharide biosynthetic process"/>
    <property type="evidence" value="ECO:0007669"/>
    <property type="project" value="InterPro"/>
</dbReference>
<dbReference type="InterPro" id="IPR007267">
    <property type="entry name" value="GtrA_DPMS_TM"/>
</dbReference>
<evidence type="ECO:0000256" key="1">
    <source>
        <dbReference type="ARBA" id="ARBA00004141"/>
    </source>
</evidence>
<gene>
    <name evidence="7" type="ordered locus">BAD_1597</name>
</gene>
<reference evidence="7 8" key="1">
    <citation type="submission" date="2006-12" db="EMBL/GenBank/DDBJ databases">
        <title>Bifidobacterium adolescentis complete genome sequence.</title>
        <authorList>
            <person name="Suzuki T."/>
            <person name="Tsuda Y."/>
            <person name="Kanou N."/>
            <person name="Inoue T."/>
            <person name="Kumazaki K."/>
            <person name="Nagano S."/>
            <person name="Hirai S."/>
            <person name="Tanaka K."/>
            <person name="Watanabe K."/>
        </authorList>
    </citation>
    <scope>NUCLEOTIDE SEQUENCE [LARGE SCALE GENOMIC DNA]</scope>
    <source>
        <strain evidence="8">ATCC 15703 / DSM 20083 / NCTC 11814 / E194a</strain>
    </source>
</reference>
<evidence type="ECO:0000313" key="7">
    <source>
        <dbReference type="EMBL" id="BAF40378.1"/>
    </source>
</evidence>
<organism evidence="7 8">
    <name type="scientific">Bifidobacterium adolescentis (strain ATCC 15703 / DSM 20083 / NCTC 11814 / E194a)</name>
    <dbReference type="NCBI Taxonomy" id="367928"/>
    <lineage>
        <taxon>Bacteria</taxon>
        <taxon>Bacillati</taxon>
        <taxon>Actinomycetota</taxon>
        <taxon>Actinomycetes</taxon>
        <taxon>Bifidobacteriales</taxon>
        <taxon>Bifidobacteriaceae</taxon>
        <taxon>Bifidobacterium</taxon>
    </lineage>
</organism>
<dbReference type="PaxDb" id="1680-BADO_1704"/>
<evidence type="ECO:0000256" key="2">
    <source>
        <dbReference type="ARBA" id="ARBA00022692"/>
    </source>
</evidence>
<keyword evidence="4 5" id="KW-0472">Membrane</keyword>
<keyword evidence="8" id="KW-1185">Reference proteome</keyword>
<keyword evidence="3 5" id="KW-1133">Transmembrane helix</keyword>
<feature type="domain" description="GtrA/DPMS transmembrane" evidence="6">
    <location>
        <begin position="71"/>
        <end position="179"/>
    </location>
</feature>
<sequence length="191" mass="21091">MTDNNAAKPAETAAGEKKVGPIRQWIKDHPNIWEFILFNVLSNISTITRFVVTWIGTAIFISSLGLTQPFHFLIFNYDTKGNGLGGFLTFLLAEVLAQVVNFFVQMKWVFKSDSSFKDAAWKYVILAVIIVVVNLVLPGYVTGLCQGWGMNAGIAGTIASVVNTLLAVIVSYPLLKFWVMPKSDDKKEAAK</sequence>
<evidence type="ECO:0000259" key="6">
    <source>
        <dbReference type="Pfam" id="PF04138"/>
    </source>
</evidence>
<dbReference type="HOGENOM" id="CLU_1458599_0_0_11"/>
<evidence type="ECO:0000256" key="5">
    <source>
        <dbReference type="SAM" id="Phobius"/>
    </source>
</evidence>
<feature type="transmembrane region" description="Helical" evidence="5">
    <location>
        <begin position="123"/>
        <end position="141"/>
    </location>
</feature>
<dbReference type="GeneID" id="4557033"/>
<dbReference type="KEGG" id="bad:BAD_1597"/>
<evidence type="ECO:0000256" key="3">
    <source>
        <dbReference type="ARBA" id="ARBA00022989"/>
    </source>
</evidence>
<dbReference type="AlphaFoldDB" id="A1A3U5"/>
<proteinExistence type="predicted"/>